<sequence length="94" mass="10296">MEVCDCSGNIDIYTLKSRDLDIDLTRIITQKKIAVGNPAVAPGSPRGGNHIKMVVRNHIGKPINKNGRRFPNFPGFLLSTITPKIIAKNAETIN</sequence>
<reference evidence="1" key="1">
    <citation type="journal article" date="2014" name="Front. Microbiol.">
        <title>High frequency of phylogenetically diverse reductive dehalogenase-homologous genes in deep subseafloor sedimentary metagenomes.</title>
        <authorList>
            <person name="Kawai M."/>
            <person name="Futagami T."/>
            <person name="Toyoda A."/>
            <person name="Takaki Y."/>
            <person name="Nishi S."/>
            <person name="Hori S."/>
            <person name="Arai W."/>
            <person name="Tsubouchi T."/>
            <person name="Morono Y."/>
            <person name="Uchiyama I."/>
            <person name="Ito T."/>
            <person name="Fujiyama A."/>
            <person name="Inagaki F."/>
            <person name="Takami H."/>
        </authorList>
    </citation>
    <scope>NUCLEOTIDE SEQUENCE</scope>
    <source>
        <strain evidence="1">Expedition CK06-06</strain>
    </source>
</reference>
<dbReference type="AlphaFoldDB" id="X1FBW1"/>
<evidence type="ECO:0000313" key="1">
    <source>
        <dbReference type="EMBL" id="GAH43126.1"/>
    </source>
</evidence>
<organism evidence="1">
    <name type="scientific">marine sediment metagenome</name>
    <dbReference type="NCBI Taxonomy" id="412755"/>
    <lineage>
        <taxon>unclassified sequences</taxon>
        <taxon>metagenomes</taxon>
        <taxon>ecological metagenomes</taxon>
    </lineage>
</organism>
<gene>
    <name evidence="1" type="ORF">S03H2_11616</name>
</gene>
<proteinExistence type="predicted"/>
<protein>
    <submittedName>
        <fullName evidence="1">Uncharacterized protein</fullName>
    </submittedName>
</protein>
<name>X1FBW1_9ZZZZ</name>
<accession>X1FBW1</accession>
<dbReference type="EMBL" id="BARU01005919">
    <property type="protein sequence ID" value="GAH43126.1"/>
    <property type="molecule type" value="Genomic_DNA"/>
</dbReference>
<comment type="caution">
    <text evidence="1">The sequence shown here is derived from an EMBL/GenBank/DDBJ whole genome shotgun (WGS) entry which is preliminary data.</text>
</comment>